<dbReference type="SUPFAM" id="SSF55608">
    <property type="entry name" value="Homing endonucleases"/>
    <property type="match status" value="1"/>
</dbReference>
<name>A0A239UF71_9STAP</name>
<dbReference type="HAMAP" id="MF_01420">
    <property type="entry name" value="HTH_type_WhiA"/>
    <property type="match status" value="1"/>
</dbReference>
<evidence type="ECO:0000259" key="6">
    <source>
        <dbReference type="Pfam" id="PF10298"/>
    </source>
</evidence>
<comment type="caution">
    <text evidence="8">The sequence shown here is derived from an EMBL/GenBank/DDBJ whole genome shotgun (WGS) entry which is preliminary data.</text>
</comment>
<dbReference type="Gene3D" id="3.10.28.10">
    <property type="entry name" value="Homing endonucleases"/>
    <property type="match status" value="1"/>
</dbReference>
<evidence type="ECO:0000259" key="5">
    <source>
        <dbReference type="Pfam" id="PF02650"/>
    </source>
</evidence>
<sequence>MSFASDMKNELTRIDVDEKNARAELSALIRMNGALSLSNQQFVINVQTENATTARRIYSLIKKVFNIEVEILVRKKMKLKKNNIYICRTKVKSKEILDELGILKDGVFTHAIAPEMIQDDDMKRSYLRGAFLAGGSVNNPETSSYHLEIFSLYENHSEGLTELMNEYDLNAKHLERKKGSIVYLKEAEKISDFLSLIGGYQAMLKFEDVRIVRDMRNSVNRLVNCETANLNKTVSAAMRQVESIQLIDQEIGIENLPDRLREIAKLRVENQDVSLKELGEMVSTGTISKSGVNHRLRKLNELADKIRSGEHIDM</sequence>
<evidence type="ECO:0000256" key="1">
    <source>
        <dbReference type="ARBA" id="ARBA00022618"/>
    </source>
</evidence>
<dbReference type="PANTHER" id="PTHR37307:SF1">
    <property type="entry name" value="CELL DIVISION PROTEIN WHIA-RELATED"/>
    <property type="match status" value="1"/>
</dbReference>
<feature type="domain" description="Sporulation regulator WhiA C-terminal" evidence="5">
    <location>
        <begin position="219"/>
        <end position="303"/>
    </location>
</feature>
<dbReference type="RefSeq" id="WP_095106463.1">
    <property type="nucleotide sequence ID" value="NZ_BKAR01000003.1"/>
</dbReference>
<dbReference type="GO" id="GO:0003677">
    <property type="term" value="F:DNA binding"/>
    <property type="evidence" value="ECO:0007669"/>
    <property type="project" value="UniProtKB-UniRule"/>
</dbReference>
<dbReference type="Proteomes" id="UP000321736">
    <property type="component" value="Unassembled WGS sequence"/>
</dbReference>
<keyword evidence="3 4" id="KW-0131">Cell cycle</keyword>
<dbReference type="Pfam" id="PF02650">
    <property type="entry name" value="HTH_WhiA"/>
    <property type="match status" value="1"/>
</dbReference>
<evidence type="ECO:0000256" key="2">
    <source>
        <dbReference type="ARBA" id="ARBA00023125"/>
    </source>
</evidence>
<gene>
    <name evidence="4 8" type="primary">whiA</name>
    <name evidence="8" type="ORF">SPI02_03230</name>
</gene>
<dbReference type="GO" id="GO:0043937">
    <property type="term" value="P:regulation of sporulation"/>
    <property type="evidence" value="ECO:0007669"/>
    <property type="project" value="InterPro"/>
</dbReference>
<keyword evidence="1 4" id="KW-0132">Cell division</keyword>
<dbReference type="InterPro" id="IPR027434">
    <property type="entry name" value="Homing_endonucl"/>
</dbReference>
<comment type="function">
    <text evidence="4">Involved in cell division and chromosome segregation.</text>
</comment>
<evidence type="ECO:0000313" key="9">
    <source>
        <dbReference type="Proteomes" id="UP000321736"/>
    </source>
</evidence>
<feature type="domain" description="Sporulation transcription regulator WhiA N-terminal" evidence="6">
    <location>
        <begin position="19"/>
        <end position="103"/>
    </location>
</feature>
<organism evidence="8 9">
    <name type="scientific">Staphylococcus piscifermentans</name>
    <dbReference type="NCBI Taxonomy" id="70258"/>
    <lineage>
        <taxon>Bacteria</taxon>
        <taxon>Bacillati</taxon>
        <taxon>Bacillota</taxon>
        <taxon>Bacilli</taxon>
        <taxon>Bacillales</taxon>
        <taxon>Staphylococcaceae</taxon>
        <taxon>Staphylococcus</taxon>
    </lineage>
</organism>
<feature type="domain" description="WhiA LAGLIDADG-like" evidence="7">
    <location>
        <begin position="124"/>
        <end position="216"/>
    </location>
</feature>
<accession>A0A239UF71</accession>
<evidence type="ECO:0000259" key="7">
    <source>
        <dbReference type="Pfam" id="PF14527"/>
    </source>
</evidence>
<reference evidence="8 9" key="1">
    <citation type="submission" date="2019-07" db="EMBL/GenBank/DDBJ databases">
        <title>Whole genome shotgun sequence of Staphylococcus piscifermentans NBRC 109625.</title>
        <authorList>
            <person name="Hosoyama A."/>
            <person name="Uohara A."/>
            <person name="Ohji S."/>
            <person name="Ichikawa N."/>
        </authorList>
    </citation>
    <scope>NUCLEOTIDE SEQUENCE [LARGE SCALE GENOMIC DNA]</scope>
    <source>
        <strain evidence="8 9">NBRC 109625</strain>
    </source>
</reference>
<keyword evidence="2 4" id="KW-0238">DNA-binding</keyword>
<keyword evidence="9" id="KW-1185">Reference proteome</keyword>
<dbReference type="InterPro" id="IPR003802">
    <property type="entry name" value="Sporulation_regulator_WhiA"/>
</dbReference>
<dbReference type="AlphaFoldDB" id="A0A239UF71"/>
<proteinExistence type="inferred from homology"/>
<comment type="similarity">
    <text evidence="4">Belongs to the WhiA family.</text>
</comment>
<dbReference type="InterPro" id="IPR023054">
    <property type="entry name" value="Sporulation_regulator_WhiA_C"/>
</dbReference>
<dbReference type="Pfam" id="PF14527">
    <property type="entry name" value="LAGLIDADG_WhiA"/>
    <property type="match status" value="1"/>
</dbReference>
<dbReference type="InterPro" id="IPR018478">
    <property type="entry name" value="Sporu_reg_WhiA_N_dom"/>
</dbReference>
<dbReference type="Pfam" id="PF10298">
    <property type="entry name" value="WhiA_N"/>
    <property type="match status" value="1"/>
</dbReference>
<dbReference type="InterPro" id="IPR039518">
    <property type="entry name" value="WhiA_LAGLIDADG_dom"/>
</dbReference>
<dbReference type="OrthoDB" id="401278at2"/>
<protein>
    <recommendedName>
        <fullName evidence="4">Probable cell division protein WhiA</fullName>
    </recommendedName>
</protein>
<dbReference type="EMBL" id="BKAR01000003">
    <property type="protein sequence ID" value="GEP83738.1"/>
    <property type="molecule type" value="Genomic_DNA"/>
</dbReference>
<dbReference type="NCBIfam" id="TIGR00647">
    <property type="entry name" value="DNA_bind_WhiA"/>
    <property type="match status" value="1"/>
</dbReference>
<dbReference type="GO" id="GO:0051301">
    <property type="term" value="P:cell division"/>
    <property type="evidence" value="ECO:0007669"/>
    <property type="project" value="UniProtKB-UniRule"/>
</dbReference>
<dbReference type="PANTHER" id="PTHR37307">
    <property type="entry name" value="CELL DIVISION PROTEIN WHIA-RELATED"/>
    <property type="match status" value="1"/>
</dbReference>
<dbReference type="FunFam" id="3.10.28.10:FF:000002">
    <property type="entry name" value="Probable cell division protein WhiA"/>
    <property type="match status" value="1"/>
</dbReference>
<evidence type="ECO:0000256" key="4">
    <source>
        <dbReference type="HAMAP-Rule" id="MF_01420"/>
    </source>
</evidence>
<evidence type="ECO:0000256" key="3">
    <source>
        <dbReference type="ARBA" id="ARBA00023306"/>
    </source>
</evidence>
<evidence type="ECO:0000313" key="8">
    <source>
        <dbReference type="EMBL" id="GEP83738.1"/>
    </source>
</evidence>